<keyword evidence="4" id="KW-1185">Reference proteome</keyword>
<dbReference type="Proteomes" id="UP000318878">
    <property type="component" value="Unassembled WGS sequence"/>
</dbReference>
<feature type="region of interest" description="Disordered" evidence="1">
    <location>
        <begin position="1"/>
        <end position="20"/>
    </location>
</feature>
<evidence type="ECO:0000313" key="4">
    <source>
        <dbReference type="Proteomes" id="UP000318878"/>
    </source>
</evidence>
<organism evidence="3 4">
    <name type="scientific">Blastopirellula retiformator</name>
    <dbReference type="NCBI Taxonomy" id="2527970"/>
    <lineage>
        <taxon>Bacteria</taxon>
        <taxon>Pseudomonadati</taxon>
        <taxon>Planctomycetota</taxon>
        <taxon>Planctomycetia</taxon>
        <taxon>Pirellulales</taxon>
        <taxon>Pirellulaceae</taxon>
        <taxon>Blastopirellula</taxon>
    </lineage>
</organism>
<dbReference type="RefSeq" id="WP_146429811.1">
    <property type="nucleotide sequence ID" value="NZ_SJPF01000001.1"/>
</dbReference>
<dbReference type="EMBL" id="SJPF01000001">
    <property type="protein sequence ID" value="TWT39660.1"/>
    <property type="molecule type" value="Genomic_DNA"/>
</dbReference>
<protein>
    <submittedName>
        <fullName evidence="3">Uncharacterized protein</fullName>
    </submittedName>
</protein>
<keyword evidence="2" id="KW-0472">Membrane</keyword>
<evidence type="ECO:0000313" key="3">
    <source>
        <dbReference type="EMBL" id="TWT39660.1"/>
    </source>
</evidence>
<dbReference type="OrthoDB" id="284395at2"/>
<keyword evidence="2" id="KW-0812">Transmembrane</keyword>
<feature type="transmembrane region" description="Helical" evidence="2">
    <location>
        <begin position="64"/>
        <end position="83"/>
    </location>
</feature>
<evidence type="ECO:0000256" key="1">
    <source>
        <dbReference type="SAM" id="MobiDB-lite"/>
    </source>
</evidence>
<gene>
    <name evidence="3" type="ORF">Enr8_13610</name>
</gene>
<evidence type="ECO:0000256" key="2">
    <source>
        <dbReference type="SAM" id="Phobius"/>
    </source>
</evidence>
<keyword evidence="2" id="KW-1133">Transmembrane helix</keyword>
<accession>A0A5C5VNN7</accession>
<name>A0A5C5VNN7_9BACT</name>
<sequence length="89" mass="9925">MEQPTTDSPPASDKPPRLQRAPGSKKLMWIILAALSAWGIFLAVGVFLNFSGEASERFDVRRPLLVLGCTLSFVGVWLLLLWAKRRTVE</sequence>
<comment type="caution">
    <text evidence="3">The sequence shown here is derived from an EMBL/GenBank/DDBJ whole genome shotgun (WGS) entry which is preliminary data.</text>
</comment>
<dbReference type="AlphaFoldDB" id="A0A5C5VNN7"/>
<proteinExistence type="predicted"/>
<reference evidence="3 4" key="1">
    <citation type="submission" date="2019-02" db="EMBL/GenBank/DDBJ databases">
        <title>Deep-cultivation of Planctomycetes and their phenomic and genomic characterization uncovers novel biology.</title>
        <authorList>
            <person name="Wiegand S."/>
            <person name="Jogler M."/>
            <person name="Boedeker C."/>
            <person name="Pinto D."/>
            <person name="Vollmers J."/>
            <person name="Rivas-Marin E."/>
            <person name="Kohn T."/>
            <person name="Peeters S.H."/>
            <person name="Heuer A."/>
            <person name="Rast P."/>
            <person name="Oberbeckmann S."/>
            <person name="Bunk B."/>
            <person name="Jeske O."/>
            <person name="Meyerdierks A."/>
            <person name="Storesund J.E."/>
            <person name="Kallscheuer N."/>
            <person name="Luecker S."/>
            <person name="Lage O.M."/>
            <person name="Pohl T."/>
            <person name="Merkel B.J."/>
            <person name="Hornburger P."/>
            <person name="Mueller R.-W."/>
            <person name="Bruemmer F."/>
            <person name="Labrenz M."/>
            <person name="Spormann A.M."/>
            <person name="Op Den Camp H."/>
            <person name="Overmann J."/>
            <person name="Amann R."/>
            <person name="Jetten M.S.M."/>
            <person name="Mascher T."/>
            <person name="Medema M.H."/>
            <person name="Devos D.P."/>
            <person name="Kaster A.-K."/>
            <person name="Ovreas L."/>
            <person name="Rohde M."/>
            <person name="Galperin M.Y."/>
            <person name="Jogler C."/>
        </authorList>
    </citation>
    <scope>NUCLEOTIDE SEQUENCE [LARGE SCALE GENOMIC DNA]</scope>
    <source>
        <strain evidence="3 4">Enr8</strain>
    </source>
</reference>
<feature type="transmembrane region" description="Helical" evidence="2">
    <location>
        <begin position="27"/>
        <end position="52"/>
    </location>
</feature>